<proteinExistence type="predicted"/>
<accession>A0A6J5M176</accession>
<evidence type="ECO:0000313" key="1">
    <source>
        <dbReference type="EMBL" id="CAB4138750.1"/>
    </source>
</evidence>
<dbReference type="EMBL" id="LR796349">
    <property type="protein sequence ID" value="CAB4138750.1"/>
    <property type="molecule type" value="Genomic_DNA"/>
</dbReference>
<evidence type="ECO:0008006" key="2">
    <source>
        <dbReference type="Google" id="ProtNLM"/>
    </source>
</evidence>
<organism evidence="1">
    <name type="scientific">uncultured Caudovirales phage</name>
    <dbReference type="NCBI Taxonomy" id="2100421"/>
    <lineage>
        <taxon>Viruses</taxon>
        <taxon>Duplodnaviria</taxon>
        <taxon>Heunggongvirae</taxon>
        <taxon>Uroviricota</taxon>
        <taxon>Caudoviricetes</taxon>
        <taxon>Peduoviridae</taxon>
        <taxon>Maltschvirus</taxon>
        <taxon>Maltschvirus maltsch</taxon>
    </lineage>
</organism>
<protein>
    <recommendedName>
        <fullName evidence="2">Tail tubular protein A</fullName>
    </recommendedName>
</protein>
<name>A0A6J5M176_9CAUD</name>
<dbReference type="Pfam" id="PF24175">
    <property type="entry name" value="SU10_adaptor"/>
    <property type="match status" value="1"/>
</dbReference>
<dbReference type="InterPro" id="IPR056209">
    <property type="entry name" value="SU10_adaptor"/>
</dbReference>
<gene>
    <name evidence="1" type="ORF">UFOVP344_22</name>
</gene>
<sequence length="200" mass="23287">MNLGQLKTKVRTLINRTDISDDLALEFIQQAHVRIERTLRTTAMEKSVYFTATDGAFRLPVDFLEISDIWYNEEEMERVDQATFLKYPPGVGQPRVFVQSGNDIRMRPMPPNDGEIYMRYYAAQPILQVDSDQNIWSVSAVDALVYGACEYACDYFEDERLERFAKRFEVAMAELMEQSTQEDFAGPMRIQPAYSYQDNW</sequence>
<reference evidence="1" key="1">
    <citation type="submission" date="2020-04" db="EMBL/GenBank/DDBJ databases">
        <authorList>
            <person name="Chiriac C."/>
            <person name="Salcher M."/>
            <person name="Ghai R."/>
            <person name="Kavagutti S V."/>
        </authorList>
    </citation>
    <scope>NUCLEOTIDE SEQUENCE</scope>
</reference>